<dbReference type="EMBL" id="QGTJ01000010">
    <property type="protein sequence ID" value="PWV59532.1"/>
    <property type="molecule type" value="Genomic_DNA"/>
</dbReference>
<dbReference type="PANTHER" id="PTHR33993:SF2">
    <property type="entry name" value="VOC DOMAIN-CONTAINING PROTEIN"/>
    <property type="match status" value="1"/>
</dbReference>
<organism evidence="2 3">
    <name type="scientific">Plasticicumulans acidivorans</name>
    <dbReference type="NCBI Taxonomy" id="886464"/>
    <lineage>
        <taxon>Bacteria</taxon>
        <taxon>Pseudomonadati</taxon>
        <taxon>Pseudomonadota</taxon>
        <taxon>Gammaproteobacteria</taxon>
        <taxon>Candidatus Competibacteraceae</taxon>
        <taxon>Plasticicumulans</taxon>
    </lineage>
</organism>
<dbReference type="Gene3D" id="3.10.180.10">
    <property type="entry name" value="2,3-Dihydroxybiphenyl 1,2-Dioxygenase, domain 1"/>
    <property type="match status" value="1"/>
</dbReference>
<proteinExistence type="predicted"/>
<dbReference type="InterPro" id="IPR052164">
    <property type="entry name" value="Anthracycline_SecMetBiosynth"/>
</dbReference>
<dbReference type="Pfam" id="PF22677">
    <property type="entry name" value="Ble-like_N"/>
    <property type="match status" value="1"/>
</dbReference>
<reference evidence="2 3" key="1">
    <citation type="submission" date="2018-05" db="EMBL/GenBank/DDBJ databases">
        <title>Genomic Encyclopedia of Type Strains, Phase IV (KMG-IV): sequencing the most valuable type-strain genomes for metagenomic binning, comparative biology and taxonomic classification.</title>
        <authorList>
            <person name="Goeker M."/>
        </authorList>
    </citation>
    <scope>NUCLEOTIDE SEQUENCE [LARGE SCALE GENOMIC DNA]</scope>
    <source>
        <strain evidence="2 3">DSM 23606</strain>
    </source>
</reference>
<name>A0A317MRU1_9GAMM</name>
<evidence type="ECO:0000313" key="2">
    <source>
        <dbReference type="EMBL" id="PWV59532.1"/>
    </source>
</evidence>
<dbReference type="OrthoDB" id="8776491at2"/>
<accession>A0A317MRU1</accession>
<dbReference type="AlphaFoldDB" id="A0A317MRU1"/>
<dbReference type="InterPro" id="IPR037523">
    <property type="entry name" value="VOC_core"/>
</dbReference>
<dbReference type="RefSeq" id="WP_110019583.1">
    <property type="nucleotide sequence ID" value="NZ_QGTJ01000010.1"/>
</dbReference>
<dbReference type="SUPFAM" id="SSF54593">
    <property type="entry name" value="Glyoxalase/Bleomycin resistance protein/Dihydroxybiphenyl dioxygenase"/>
    <property type="match status" value="1"/>
</dbReference>
<protein>
    <recommendedName>
        <fullName evidence="1">VOC domain-containing protein</fullName>
    </recommendedName>
</protein>
<dbReference type="PANTHER" id="PTHR33993">
    <property type="entry name" value="GLYOXALASE-RELATED"/>
    <property type="match status" value="1"/>
</dbReference>
<dbReference type="Proteomes" id="UP000246569">
    <property type="component" value="Unassembled WGS sequence"/>
</dbReference>
<dbReference type="PROSITE" id="PS51819">
    <property type="entry name" value="VOC"/>
    <property type="match status" value="1"/>
</dbReference>
<dbReference type="CDD" id="cd07247">
    <property type="entry name" value="SgaA_N_like"/>
    <property type="match status" value="1"/>
</dbReference>
<gene>
    <name evidence="2" type="ORF">C7443_11077</name>
</gene>
<feature type="domain" description="VOC" evidence="1">
    <location>
        <begin position="4"/>
        <end position="121"/>
    </location>
</feature>
<sequence>MQKIINWFEIPVADLEAAATFYETVLGCTLKRMQSSGMTLAVFPYECPATGGALVQQADAQPGHGGPLLYLDAGPSLAAVLARVEGAGGRILTPATQLDGDIGSIAVIEDVAGQRIGLHAAP</sequence>
<evidence type="ECO:0000259" key="1">
    <source>
        <dbReference type="PROSITE" id="PS51819"/>
    </source>
</evidence>
<evidence type="ECO:0000313" key="3">
    <source>
        <dbReference type="Proteomes" id="UP000246569"/>
    </source>
</evidence>
<keyword evidence="3" id="KW-1185">Reference proteome</keyword>
<comment type="caution">
    <text evidence="2">The sequence shown here is derived from an EMBL/GenBank/DDBJ whole genome shotgun (WGS) entry which is preliminary data.</text>
</comment>
<dbReference type="InterPro" id="IPR053863">
    <property type="entry name" value="Glyoxy/Ble-like_N"/>
</dbReference>
<dbReference type="InterPro" id="IPR029068">
    <property type="entry name" value="Glyas_Bleomycin-R_OHBP_Dase"/>
</dbReference>